<evidence type="ECO:0000256" key="7">
    <source>
        <dbReference type="ARBA" id="ARBA00023125"/>
    </source>
</evidence>
<dbReference type="RefSeq" id="XP_020547353.1">
    <property type="nucleotide sequence ID" value="XM_020691694.1"/>
</dbReference>
<keyword evidence="7" id="KW-0238">DNA-binding</keyword>
<dbReference type="PROSITE" id="PS00116">
    <property type="entry name" value="DNA_POLYMERASE_B"/>
    <property type="match status" value="1"/>
</dbReference>
<dbReference type="InterPro" id="IPR023211">
    <property type="entry name" value="DNA_pol_palm_dom_sf"/>
</dbReference>
<gene>
    <name evidence="11" type="primary">LOC110011512</name>
</gene>
<dbReference type="InterPro" id="IPR043502">
    <property type="entry name" value="DNA/RNA_pol_sf"/>
</dbReference>
<accession>A0A8M8UKX5</accession>
<sequence>MESPFKVFVSSLFESRLEARKDGNEALAYVYKILMNSLYGGFGINPKSTITEICDDNRFKHLIRNSEFISSDMLSKNNYIVTYHSNTEHSNSEMGSDYWNPPKNSAVQLAAAITASARIHMYPYISREDCYYTDTDSVVLGQPLPEDVISSSVLGKFKLEDRIMKGYFFAQKSYFYSTIDGKEVRKFKGPAKNLIFPEWFVSQYADPSRTEQVLVSSNFRVDWHTLNIIKKDTLVRIGLKLVSKRMPVYHCDLWVDTEPIEVTDLSCLNNVGKRRI</sequence>
<dbReference type="PANTHER" id="PTHR33568:SF3">
    <property type="entry name" value="DNA-DIRECTED DNA POLYMERASE"/>
    <property type="match status" value="1"/>
</dbReference>
<dbReference type="EC" id="2.7.7.7" evidence="2"/>
<dbReference type="InterPro" id="IPR004868">
    <property type="entry name" value="DNA-dir_DNA_pol_B_mt/vir"/>
</dbReference>
<evidence type="ECO:0000256" key="2">
    <source>
        <dbReference type="ARBA" id="ARBA00012417"/>
    </source>
</evidence>
<organism evidence="10 11">
    <name type="scientific">Sesamum indicum</name>
    <name type="common">Oriental sesame</name>
    <name type="synonym">Sesamum orientale</name>
    <dbReference type="NCBI Taxonomy" id="4182"/>
    <lineage>
        <taxon>Eukaryota</taxon>
        <taxon>Viridiplantae</taxon>
        <taxon>Streptophyta</taxon>
        <taxon>Embryophyta</taxon>
        <taxon>Tracheophyta</taxon>
        <taxon>Spermatophyta</taxon>
        <taxon>Magnoliopsida</taxon>
        <taxon>eudicotyledons</taxon>
        <taxon>Gunneridae</taxon>
        <taxon>Pentapetalae</taxon>
        <taxon>asterids</taxon>
        <taxon>lamiids</taxon>
        <taxon>Lamiales</taxon>
        <taxon>Pedaliaceae</taxon>
        <taxon>Sesamum</taxon>
    </lineage>
</organism>
<name>A0A8M8UKX5_SESIN</name>
<reference evidence="11" key="2">
    <citation type="submission" date="2025-08" db="UniProtKB">
        <authorList>
            <consortium name="RefSeq"/>
        </authorList>
    </citation>
    <scope>IDENTIFICATION</scope>
</reference>
<protein>
    <recommendedName>
        <fullName evidence="2">DNA-directed DNA polymerase</fullName>
        <ecNumber evidence="2">2.7.7.7</ecNumber>
    </recommendedName>
</protein>
<dbReference type="GO" id="GO:0006260">
    <property type="term" value="P:DNA replication"/>
    <property type="evidence" value="ECO:0007669"/>
    <property type="project" value="UniProtKB-KW"/>
</dbReference>
<dbReference type="InterPro" id="IPR017964">
    <property type="entry name" value="DNA-dir_DNA_pol_B_CS"/>
</dbReference>
<feature type="domain" description="DNA-directed DNA polymerase family B mitochondria/virus" evidence="9">
    <location>
        <begin position="2"/>
        <end position="128"/>
    </location>
</feature>
<dbReference type="SUPFAM" id="SSF56672">
    <property type="entry name" value="DNA/RNA polymerases"/>
    <property type="match status" value="1"/>
</dbReference>
<comment type="catalytic activity">
    <reaction evidence="8">
        <text>DNA(n) + a 2'-deoxyribonucleoside 5'-triphosphate = DNA(n+1) + diphosphate</text>
        <dbReference type="Rhea" id="RHEA:22508"/>
        <dbReference type="Rhea" id="RHEA-COMP:17339"/>
        <dbReference type="Rhea" id="RHEA-COMP:17340"/>
        <dbReference type="ChEBI" id="CHEBI:33019"/>
        <dbReference type="ChEBI" id="CHEBI:61560"/>
        <dbReference type="ChEBI" id="CHEBI:173112"/>
        <dbReference type="EC" id="2.7.7.7"/>
    </reaction>
</comment>
<evidence type="ECO:0000256" key="1">
    <source>
        <dbReference type="ARBA" id="ARBA00005755"/>
    </source>
</evidence>
<dbReference type="Gene3D" id="3.90.1600.10">
    <property type="entry name" value="Palm domain of DNA polymerase"/>
    <property type="match status" value="1"/>
</dbReference>
<dbReference type="AlphaFoldDB" id="A0A8M8UKX5"/>
<evidence type="ECO:0000256" key="6">
    <source>
        <dbReference type="ARBA" id="ARBA00022932"/>
    </source>
</evidence>
<evidence type="ECO:0000313" key="10">
    <source>
        <dbReference type="Proteomes" id="UP000504604"/>
    </source>
</evidence>
<reference evidence="11" key="1">
    <citation type="journal article" date="2012" name="BMC Genomics">
        <title>Development and validation of genic-SSR markers in sesame by RNA-seq.</title>
        <authorList>
            <person name="Zhang H."/>
            <person name="Wei L."/>
            <person name="Miao H."/>
            <person name="Zhang T."/>
            <person name="Wang C."/>
        </authorList>
    </citation>
    <scope>NUCLEOTIDE SEQUENCE</scope>
</reference>
<keyword evidence="10" id="KW-1185">Reference proteome</keyword>
<dbReference type="OrthoDB" id="913959at2759"/>
<evidence type="ECO:0000313" key="11">
    <source>
        <dbReference type="RefSeq" id="XP_020547353.1"/>
    </source>
</evidence>
<dbReference type="Pfam" id="PF03175">
    <property type="entry name" value="DNA_pol_B_2"/>
    <property type="match status" value="1"/>
</dbReference>
<dbReference type="Proteomes" id="UP000504604">
    <property type="component" value="Unplaced"/>
</dbReference>
<dbReference type="GeneID" id="110011512"/>
<dbReference type="GO" id="GO:0000166">
    <property type="term" value="F:nucleotide binding"/>
    <property type="evidence" value="ECO:0007669"/>
    <property type="project" value="InterPro"/>
</dbReference>
<keyword evidence="5" id="KW-0235">DNA replication</keyword>
<dbReference type="GO" id="GO:0003677">
    <property type="term" value="F:DNA binding"/>
    <property type="evidence" value="ECO:0007669"/>
    <property type="project" value="UniProtKB-KW"/>
</dbReference>
<keyword evidence="4" id="KW-0548">Nucleotidyltransferase</keyword>
<keyword evidence="3" id="KW-0808">Transferase</keyword>
<proteinExistence type="inferred from homology"/>
<dbReference type="KEGG" id="sind:110011512"/>
<evidence type="ECO:0000256" key="5">
    <source>
        <dbReference type="ARBA" id="ARBA00022705"/>
    </source>
</evidence>
<keyword evidence="6" id="KW-0239">DNA-directed DNA polymerase</keyword>
<dbReference type="GO" id="GO:0003887">
    <property type="term" value="F:DNA-directed DNA polymerase activity"/>
    <property type="evidence" value="ECO:0007669"/>
    <property type="project" value="UniProtKB-KW"/>
</dbReference>
<dbReference type="Gene3D" id="1.10.287.690">
    <property type="entry name" value="Helix hairpin bin"/>
    <property type="match status" value="1"/>
</dbReference>
<evidence type="ECO:0000256" key="3">
    <source>
        <dbReference type="ARBA" id="ARBA00022679"/>
    </source>
</evidence>
<evidence type="ECO:0000256" key="4">
    <source>
        <dbReference type="ARBA" id="ARBA00022695"/>
    </source>
</evidence>
<dbReference type="PANTHER" id="PTHR33568">
    <property type="entry name" value="DNA POLYMERASE"/>
    <property type="match status" value="1"/>
</dbReference>
<evidence type="ECO:0000256" key="8">
    <source>
        <dbReference type="ARBA" id="ARBA00049244"/>
    </source>
</evidence>
<comment type="similarity">
    <text evidence="1">Belongs to the DNA polymerase type-B family.</text>
</comment>
<evidence type="ECO:0000259" key="9">
    <source>
        <dbReference type="Pfam" id="PF03175"/>
    </source>
</evidence>